<dbReference type="OrthoDB" id="412402at2759"/>
<dbReference type="PANTHER" id="PTHR36847">
    <property type="entry name" value="AMIDOLIGASE ENZYME"/>
    <property type="match status" value="1"/>
</dbReference>
<organism evidence="2 3">
    <name type="scientific">Zasmidium cellare ATCC 36951</name>
    <dbReference type="NCBI Taxonomy" id="1080233"/>
    <lineage>
        <taxon>Eukaryota</taxon>
        <taxon>Fungi</taxon>
        <taxon>Dikarya</taxon>
        <taxon>Ascomycota</taxon>
        <taxon>Pezizomycotina</taxon>
        <taxon>Dothideomycetes</taxon>
        <taxon>Dothideomycetidae</taxon>
        <taxon>Mycosphaerellales</taxon>
        <taxon>Mycosphaerellaceae</taxon>
        <taxon>Zasmidium</taxon>
    </lineage>
</organism>
<feature type="compositionally biased region" description="Polar residues" evidence="1">
    <location>
        <begin position="23"/>
        <end position="32"/>
    </location>
</feature>
<evidence type="ECO:0000313" key="2">
    <source>
        <dbReference type="EMBL" id="KAF2166233.1"/>
    </source>
</evidence>
<gene>
    <name evidence="2" type="ORF">M409DRAFT_23425</name>
</gene>
<dbReference type="EMBL" id="ML993597">
    <property type="protein sequence ID" value="KAF2166233.1"/>
    <property type="molecule type" value="Genomic_DNA"/>
</dbReference>
<keyword evidence="3" id="KW-1185">Reference proteome</keyword>
<evidence type="ECO:0008006" key="4">
    <source>
        <dbReference type="Google" id="ProtNLM"/>
    </source>
</evidence>
<feature type="region of interest" description="Disordered" evidence="1">
    <location>
        <begin position="1"/>
        <end position="32"/>
    </location>
</feature>
<protein>
    <recommendedName>
        <fullName evidence="4">Amidoligase enzyme-domain-containing protein</fullName>
    </recommendedName>
</protein>
<dbReference type="PANTHER" id="PTHR36847:SF1">
    <property type="entry name" value="AMIDOLIGASE ENZYME"/>
    <property type="match status" value="1"/>
</dbReference>
<dbReference type="RefSeq" id="XP_033667122.1">
    <property type="nucleotide sequence ID" value="XM_033806786.1"/>
</dbReference>
<name>A0A6A6CHZ0_ZASCE</name>
<accession>A0A6A6CHZ0</accession>
<dbReference type="Proteomes" id="UP000799537">
    <property type="component" value="Unassembled WGS sequence"/>
</dbReference>
<sequence length="570" mass="64055">MSRSKYVTLDLGGHSTPNEKQKQTIPNFQSTNPESAHLDLTLGIEIECLLLQDTRPNLATSSNPTNLSGRQRIHAILSQPIKVNCSSCGKPHNFSLPLNSVASSHHQQQQIDTDYMKWTVDEDSSLALTSAELNALGDRRPYTKFDRIEVKSRVLNANQPLLTTESIADSFHTHSVKWEDEISAIYERLIETFNAVPGVPGFRLVVNPSSGLHVHIGNGHKGFPLKTIKNVLSMCVANEQAIDSLHSVDRVTGSTLAFSEQRTSWLVENYTDECLDDTIYNVPWSAHFQLLAFKLSLGETSSADGTASDHGYMRNEYPANALWMWPSLEQTAQQNDVPSWLKLIRCAKDVKSLRNLQGAMAHNSTVNLSNILDFSADGTNRGMFGDKKMTVEFRQHRATLRPTEVIAWINVLLNLFTFCHDQSMSEVKDLCEQTWSDPSHDALAFLKNIGVDARTYNHYETFLDLGDNYLSKYARDVHESELQAIAQFGSDDFFLPLCKFIVEEQTASMSLREIYTRIREKLVTGGYGQFEAEYVQQLSVTPAERRKLTIGWILDRPGDLKSPTEPSCFG</sequence>
<dbReference type="GeneID" id="54560058"/>
<evidence type="ECO:0000313" key="3">
    <source>
        <dbReference type="Proteomes" id="UP000799537"/>
    </source>
</evidence>
<proteinExistence type="predicted"/>
<evidence type="ECO:0000256" key="1">
    <source>
        <dbReference type="SAM" id="MobiDB-lite"/>
    </source>
</evidence>
<reference evidence="2" key="1">
    <citation type="journal article" date="2020" name="Stud. Mycol.">
        <title>101 Dothideomycetes genomes: a test case for predicting lifestyles and emergence of pathogens.</title>
        <authorList>
            <person name="Haridas S."/>
            <person name="Albert R."/>
            <person name="Binder M."/>
            <person name="Bloem J."/>
            <person name="Labutti K."/>
            <person name="Salamov A."/>
            <person name="Andreopoulos B."/>
            <person name="Baker S."/>
            <person name="Barry K."/>
            <person name="Bills G."/>
            <person name="Bluhm B."/>
            <person name="Cannon C."/>
            <person name="Castanera R."/>
            <person name="Culley D."/>
            <person name="Daum C."/>
            <person name="Ezra D."/>
            <person name="Gonzalez J."/>
            <person name="Henrissat B."/>
            <person name="Kuo A."/>
            <person name="Liang C."/>
            <person name="Lipzen A."/>
            <person name="Lutzoni F."/>
            <person name="Magnuson J."/>
            <person name="Mondo S."/>
            <person name="Nolan M."/>
            <person name="Ohm R."/>
            <person name="Pangilinan J."/>
            <person name="Park H.-J."/>
            <person name="Ramirez L."/>
            <person name="Alfaro M."/>
            <person name="Sun H."/>
            <person name="Tritt A."/>
            <person name="Yoshinaga Y."/>
            <person name="Zwiers L.-H."/>
            <person name="Turgeon B."/>
            <person name="Goodwin S."/>
            <person name="Spatafora J."/>
            <person name="Crous P."/>
            <person name="Grigoriev I."/>
        </authorList>
    </citation>
    <scope>NUCLEOTIDE SEQUENCE</scope>
    <source>
        <strain evidence="2">ATCC 36951</strain>
    </source>
</reference>
<dbReference type="AlphaFoldDB" id="A0A6A6CHZ0"/>